<dbReference type="InterPro" id="IPR003439">
    <property type="entry name" value="ABC_transporter-like_ATP-bd"/>
</dbReference>
<dbReference type="RefSeq" id="WP_106472678.1">
    <property type="nucleotide sequence ID" value="NZ_CP027665.1"/>
</dbReference>
<dbReference type="NCBIfam" id="TIGR01727">
    <property type="entry name" value="oligo_HPY"/>
    <property type="match status" value="1"/>
</dbReference>
<dbReference type="InterPro" id="IPR003593">
    <property type="entry name" value="AAA+_ATPase"/>
</dbReference>
<dbReference type="GO" id="GO:0015833">
    <property type="term" value="P:peptide transport"/>
    <property type="evidence" value="ECO:0007669"/>
    <property type="project" value="InterPro"/>
</dbReference>
<dbReference type="AlphaFoldDB" id="A0A2S0MR63"/>
<dbReference type="InterPro" id="IPR013563">
    <property type="entry name" value="Oligopep_ABC_C"/>
</dbReference>
<dbReference type="InterPro" id="IPR027417">
    <property type="entry name" value="P-loop_NTPase"/>
</dbReference>
<protein>
    <submittedName>
        <fullName evidence="7">ATP-binding cassette domain-containing protein</fullName>
    </submittedName>
</protein>
<keyword evidence="5 7" id="KW-0067">ATP-binding</keyword>
<dbReference type="InterPro" id="IPR017871">
    <property type="entry name" value="ABC_transporter-like_CS"/>
</dbReference>
<dbReference type="Pfam" id="PF00005">
    <property type="entry name" value="ABC_tran"/>
    <property type="match status" value="1"/>
</dbReference>
<evidence type="ECO:0000259" key="6">
    <source>
        <dbReference type="PROSITE" id="PS50893"/>
    </source>
</evidence>
<sequence>MTAPLLEMTRVSKRFALKPTLAEKLAERLGGRRTGGAVHAVNDVSLNVVRGEVVGIVGESGCGKSTLGRIVSGIYAPTEGRVTLDGKPVADGREDHVNKLTTRVQMIHQDPFASLNPRMKVGETISEGPRTHGLVPASEVRTRTRALLEQVGLQGDYADRLPHQFSGGQRQRIAIARALAMQPDLLVLDEAVASLDVSIQAQVLNLFLDLRRSLGLTALFISHDLSVVRHVCDRVAIMYLGRVVELASAERLYADPKHPYTQALFASVPTLGTGRRDFHPIKGEIPSPIDPPPGCAFHPRCPFAGPRCRAEIPRLTEVGSGRSVACHLNDGGVDREDAA</sequence>
<gene>
    <name evidence="7" type="ORF">C6Y53_12125</name>
</gene>
<dbReference type="CDD" id="cd03257">
    <property type="entry name" value="ABC_NikE_OppD_transporters"/>
    <property type="match status" value="1"/>
</dbReference>
<dbReference type="GO" id="GO:0005524">
    <property type="term" value="F:ATP binding"/>
    <property type="evidence" value="ECO:0007669"/>
    <property type="project" value="UniProtKB-KW"/>
</dbReference>
<evidence type="ECO:0000313" key="8">
    <source>
        <dbReference type="Proteomes" id="UP000237655"/>
    </source>
</evidence>
<comment type="similarity">
    <text evidence="2">Belongs to the ABC transporter superfamily.</text>
</comment>
<dbReference type="Gene3D" id="3.40.50.300">
    <property type="entry name" value="P-loop containing nucleotide triphosphate hydrolases"/>
    <property type="match status" value="1"/>
</dbReference>
<keyword evidence="4" id="KW-0547">Nucleotide-binding</keyword>
<reference evidence="8" key="1">
    <citation type="submission" date="2018-03" db="EMBL/GenBank/DDBJ databases">
        <title>Genomic analysis of the strain SH-1 isolated from shrimp intestine.</title>
        <authorList>
            <person name="Kim Y.-S."/>
            <person name="Kim S.-E."/>
            <person name="Kim K.-H."/>
        </authorList>
    </citation>
    <scope>NUCLEOTIDE SEQUENCE [LARGE SCALE GENOMIC DNA]</scope>
    <source>
        <strain evidence="8">SH-1</strain>
    </source>
</reference>
<dbReference type="KEGG" id="thas:C6Y53_12125"/>
<proteinExistence type="inferred from homology"/>
<evidence type="ECO:0000313" key="7">
    <source>
        <dbReference type="EMBL" id="AVO38364.1"/>
    </source>
</evidence>
<dbReference type="EMBL" id="CP027665">
    <property type="protein sequence ID" value="AVO38364.1"/>
    <property type="molecule type" value="Genomic_DNA"/>
</dbReference>
<dbReference type="PROSITE" id="PS50893">
    <property type="entry name" value="ABC_TRANSPORTER_2"/>
    <property type="match status" value="1"/>
</dbReference>
<dbReference type="PANTHER" id="PTHR43776">
    <property type="entry name" value="TRANSPORT ATP-BINDING PROTEIN"/>
    <property type="match status" value="1"/>
</dbReference>
<evidence type="ECO:0000256" key="2">
    <source>
        <dbReference type="ARBA" id="ARBA00005417"/>
    </source>
</evidence>
<dbReference type="GO" id="GO:0016887">
    <property type="term" value="F:ATP hydrolysis activity"/>
    <property type="evidence" value="ECO:0007669"/>
    <property type="project" value="InterPro"/>
</dbReference>
<dbReference type="FunFam" id="3.40.50.300:FF:000016">
    <property type="entry name" value="Oligopeptide ABC transporter ATP-binding component"/>
    <property type="match status" value="1"/>
</dbReference>
<evidence type="ECO:0000256" key="1">
    <source>
        <dbReference type="ARBA" id="ARBA00004417"/>
    </source>
</evidence>
<dbReference type="PROSITE" id="PS00211">
    <property type="entry name" value="ABC_TRANSPORTER_1"/>
    <property type="match status" value="1"/>
</dbReference>
<dbReference type="Pfam" id="PF08352">
    <property type="entry name" value="oligo_HPY"/>
    <property type="match status" value="1"/>
</dbReference>
<evidence type="ECO:0000256" key="5">
    <source>
        <dbReference type="ARBA" id="ARBA00022840"/>
    </source>
</evidence>
<dbReference type="PANTHER" id="PTHR43776:SF7">
    <property type="entry name" value="D,D-DIPEPTIDE TRANSPORT ATP-BINDING PROTEIN DDPF-RELATED"/>
    <property type="match status" value="1"/>
</dbReference>
<organism evidence="7 8">
    <name type="scientific">Pukyongiella litopenaei</name>
    <dbReference type="NCBI Taxonomy" id="2605946"/>
    <lineage>
        <taxon>Bacteria</taxon>
        <taxon>Pseudomonadati</taxon>
        <taxon>Pseudomonadota</taxon>
        <taxon>Alphaproteobacteria</taxon>
        <taxon>Rhodobacterales</taxon>
        <taxon>Paracoccaceae</taxon>
        <taxon>Pukyongiella</taxon>
    </lineage>
</organism>
<dbReference type="SMART" id="SM00382">
    <property type="entry name" value="AAA"/>
    <property type="match status" value="1"/>
</dbReference>
<dbReference type="Proteomes" id="UP000237655">
    <property type="component" value="Chromosome"/>
</dbReference>
<dbReference type="GO" id="GO:0055085">
    <property type="term" value="P:transmembrane transport"/>
    <property type="evidence" value="ECO:0007669"/>
    <property type="project" value="UniProtKB-ARBA"/>
</dbReference>
<dbReference type="SUPFAM" id="SSF52540">
    <property type="entry name" value="P-loop containing nucleoside triphosphate hydrolases"/>
    <property type="match status" value="1"/>
</dbReference>
<feature type="domain" description="ABC transporter" evidence="6">
    <location>
        <begin position="6"/>
        <end position="265"/>
    </location>
</feature>
<evidence type="ECO:0000256" key="4">
    <source>
        <dbReference type="ARBA" id="ARBA00022741"/>
    </source>
</evidence>
<keyword evidence="3" id="KW-0813">Transport</keyword>
<keyword evidence="8" id="KW-1185">Reference proteome</keyword>
<accession>A0A2S0MR63</accession>
<evidence type="ECO:0000256" key="3">
    <source>
        <dbReference type="ARBA" id="ARBA00022448"/>
    </source>
</evidence>
<name>A0A2S0MR63_9RHOB</name>
<dbReference type="GO" id="GO:0005886">
    <property type="term" value="C:plasma membrane"/>
    <property type="evidence" value="ECO:0007669"/>
    <property type="project" value="UniProtKB-SubCell"/>
</dbReference>
<comment type="subcellular location">
    <subcellularLocation>
        <location evidence="1">Cell inner membrane</location>
        <topology evidence="1">Peripheral membrane protein</topology>
    </subcellularLocation>
</comment>
<dbReference type="InterPro" id="IPR050319">
    <property type="entry name" value="ABC_transp_ATP-bind"/>
</dbReference>